<dbReference type="GO" id="GO:0005886">
    <property type="term" value="C:plasma membrane"/>
    <property type="evidence" value="ECO:0007669"/>
    <property type="project" value="TreeGrafter"/>
</dbReference>
<evidence type="ECO:0000313" key="2">
    <source>
        <dbReference type="EMBL" id="PKU30565.1"/>
    </source>
</evidence>
<dbReference type="GO" id="GO:0005794">
    <property type="term" value="C:Golgi apparatus"/>
    <property type="evidence" value="ECO:0007669"/>
    <property type="project" value="TreeGrafter"/>
</dbReference>
<dbReference type="PANTHER" id="PTHR45711:SF7">
    <property type="entry name" value="H(+)_CL(-) EXCHANGE TRANSPORTER 5"/>
    <property type="match status" value="1"/>
</dbReference>
<proteinExistence type="predicted"/>
<evidence type="ECO:0000256" key="1">
    <source>
        <dbReference type="ARBA" id="ARBA00023065"/>
    </source>
</evidence>
<organism evidence="2 3">
    <name type="scientific">Limosa lapponica baueri</name>
    <dbReference type="NCBI Taxonomy" id="1758121"/>
    <lineage>
        <taxon>Eukaryota</taxon>
        <taxon>Metazoa</taxon>
        <taxon>Chordata</taxon>
        <taxon>Craniata</taxon>
        <taxon>Vertebrata</taxon>
        <taxon>Euteleostomi</taxon>
        <taxon>Archelosauria</taxon>
        <taxon>Archosauria</taxon>
        <taxon>Dinosauria</taxon>
        <taxon>Saurischia</taxon>
        <taxon>Theropoda</taxon>
        <taxon>Coelurosauria</taxon>
        <taxon>Aves</taxon>
        <taxon>Neognathae</taxon>
        <taxon>Neoaves</taxon>
        <taxon>Charadriiformes</taxon>
        <taxon>Scolopacidae</taxon>
        <taxon>Limosa</taxon>
    </lineage>
</organism>
<accession>A0A2I0T9W7</accession>
<sequence>MAVGAIAGRLLGVAVEQLAFYHHDWAIFSGWCSPGADCITPGLYAMVGAAACLGKPRRWILEPELKLLGIITKKDVLKHIAQLANQDPDSILFN</sequence>
<dbReference type="PANTHER" id="PTHR45711">
    <property type="entry name" value="CHLORIDE CHANNEL PROTEIN"/>
    <property type="match status" value="1"/>
</dbReference>
<protein>
    <submittedName>
        <fullName evidence="2">H(+) cl(-) exchange transporter 5 isoform x1</fullName>
    </submittedName>
</protein>
<dbReference type="Proteomes" id="UP000233556">
    <property type="component" value="Unassembled WGS sequence"/>
</dbReference>
<reference evidence="3" key="2">
    <citation type="submission" date="2017-12" db="EMBL/GenBank/DDBJ databases">
        <title>Genome sequence of the Bar-tailed Godwit (Limosa lapponica baueri).</title>
        <authorList>
            <person name="Lima N.C.B."/>
            <person name="Parody-Merino A.M."/>
            <person name="Battley P.F."/>
            <person name="Fidler A.E."/>
            <person name="Prosdocimi F."/>
        </authorList>
    </citation>
    <scope>NUCLEOTIDE SEQUENCE [LARGE SCALE GENOMIC DNA]</scope>
</reference>
<gene>
    <name evidence="2" type="ORF">llap_19131</name>
</gene>
<keyword evidence="1" id="KW-0406">Ion transport</keyword>
<name>A0A2I0T9W7_LIMLA</name>
<dbReference type="GO" id="GO:0005769">
    <property type="term" value="C:early endosome"/>
    <property type="evidence" value="ECO:0007669"/>
    <property type="project" value="TreeGrafter"/>
</dbReference>
<keyword evidence="1" id="KW-0813">Transport</keyword>
<dbReference type="OrthoDB" id="44789at2759"/>
<evidence type="ECO:0000313" key="3">
    <source>
        <dbReference type="Proteomes" id="UP000233556"/>
    </source>
</evidence>
<keyword evidence="3" id="KW-1185">Reference proteome</keyword>
<dbReference type="GO" id="GO:0005247">
    <property type="term" value="F:voltage-gated chloride channel activity"/>
    <property type="evidence" value="ECO:0007669"/>
    <property type="project" value="TreeGrafter"/>
</dbReference>
<reference evidence="3" key="1">
    <citation type="submission" date="2017-11" db="EMBL/GenBank/DDBJ databases">
        <authorList>
            <person name="Lima N.C."/>
            <person name="Parody-Merino A.M."/>
            <person name="Battley P.F."/>
            <person name="Fidler A.E."/>
            <person name="Prosdocimi F."/>
        </authorList>
    </citation>
    <scope>NUCLEOTIDE SEQUENCE [LARGE SCALE GENOMIC DNA]</scope>
</reference>
<dbReference type="EMBL" id="KZ514423">
    <property type="protein sequence ID" value="PKU30565.1"/>
    <property type="molecule type" value="Genomic_DNA"/>
</dbReference>
<dbReference type="InterPro" id="IPR014743">
    <property type="entry name" value="Cl-channel_core"/>
</dbReference>
<dbReference type="GO" id="GO:0008021">
    <property type="term" value="C:synaptic vesicle"/>
    <property type="evidence" value="ECO:0007669"/>
    <property type="project" value="TreeGrafter"/>
</dbReference>
<dbReference type="SUPFAM" id="SSF81340">
    <property type="entry name" value="Clc chloride channel"/>
    <property type="match status" value="1"/>
</dbReference>
<dbReference type="Gene3D" id="3.90.1280.20">
    <property type="match status" value="1"/>
</dbReference>
<dbReference type="AlphaFoldDB" id="A0A2I0T9W7"/>